<reference evidence="2 3" key="1">
    <citation type="journal article" date="2014" name="Agronomy (Basel)">
        <title>A Draft Genome Sequence for Ensete ventricosum, the Drought-Tolerant Tree Against Hunger.</title>
        <authorList>
            <person name="Harrison J."/>
            <person name="Moore K.A."/>
            <person name="Paszkiewicz K."/>
            <person name="Jones T."/>
            <person name="Grant M."/>
            <person name="Ambacheew D."/>
            <person name="Muzemil S."/>
            <person name="Studholme D.J."/>
        </authorList>
    </citation>
    <scope>NUCLEOTIDE SEQUENCE [LARGE SCALE GENOMIC DNA]</scope>
</reference>
<dbReference type="Proteomes" id="UP000287651">
    <property type="component" value="Unassembled WGS sequence"/>
</dbReference>
<organism evidence="2 3">
    <name type="scientific">Ensete ventricosum</name>
    <name type="common">Abyssinian banana</name>
    <name type="synonym">Musa ensete</name>
    <dbReference type="NCBI Taxonomy" id="4639"/>
    <lineage>
        <taxon>Eukaryota</taxon>
        <taxon>Viridiplantae</taxon>
        <taxon>Streptophyta</taxon>
        <taxon>Embryophyta</taxon>
        <taxon>Tracheophyta</taxon>
        <taxon>Spermatophyta</taxon>
        <taxon>Magnoliopsida</taxon>
        <taxon>Liliopsida</taxon>
        <taxon>Zingiberales</taxon>
        <taxon>Musaceae</taxon>
        <taxon>Ensete</taxon>
    </lineage>
</organism>
<accession>A0A426ZL07</accession>
<protein>
    <submittedName>
        <fullName evidence="2">Uncharacterized protein</fullName>
    </submittedName>
</protein>
<gene>
    <name evidence="2" type="ORF">B296_00028528</name>
</gene>
<name>A0A426ZL07_ENSVE</name>
<feature type="region of interest" description="Disordered" evidence="1">
    <location>
        <begin position="97"/>
        <end position="132"/>
    </location>
</feature>
<sequence length="166" mass="18321">MGQAYGGAPTTFLISLKALRLPVSVTTRKQKKERDQSSATKILNSSIWNLDINDRKNLGNSLASSCLDRSRRLDPSPLAHKSRENNEGPIFALVDLHADLPNPTTEARSTKIKDQEPDKNLETSPPSIRSVRLSEIPALSSPWVPIRKRGHRSSCAPHGSGRSMQF</sequence>
<dbReference type="EMBL" id="AMZH03006103">
    <property type="protein sequence ID" value="RRT64679.1"/>
    <property type="molecule type" value="Genomic_DNA"/>
</dbReference>
<feature type="region of interest" description="Disordered" evidence="1">
    <location>
        <begin position="147"/>
        <end position="166"/>
    </location>
</feature>
<proteinExistence type="predicted"/>
<evidence type="ECO:0000313" key="3">
    <source>
        <dbReference type="Proteomes" id="UP000287651"/>
    </source>
</evidence>
<dbReference type="AlphaFoldDB" id="A0A426ZL07"/>
<evidence type="ECO:0000256" key="1">
    <source>
        <dbReference type="SAM" id="MobiDB-lite"/>
    </source>
</evidence>
<evidence type="ECO:0000313" key="2">
    <source>
        <dbReference type="EMBL" id="RRT64679.1"/>
    </source>
</evidence>
<comment type="caution">
    <text evidence="2">The sequence shown here is derived from an EMBL/GenBank/DDBJ whole genome shotgun (WGS) entry which is preliminary data.</text>
</comment>
<feature type="compositionally biased region" description="Basic and acidic residues" evidence="1">
    <location>
        <begin position="108"/>
        <end position="121"/>
    </location>
</feature>